<organism evidence="2 3">
    <name type="scientific">Lates japonicus</name>
    <name type="common">Japanese lates</name>
    <dbReference type="NCBI Taxonomy" id="270547"/>
    <lineage>
        <taxon>Eukaryota</taxon>
        <taxon>Metazoa</taxon>
        <taxon>Chordata</taxon>
        <taxon>Craniata</taxon>
        <taxon>Vertebrata</taxon>
        <taxon>Euteleostomi</taxon>
        <taxon>Actinopterygii</taxon>
        <taxon>Neopterygii</taxon>
        <taxon>Teleostei</taxon>
        <taxon>Neoteleostei</taxon>
        <taxon>Acanthomorphata</taxon>
        <taxon>Carangaria</taxon>
        <taxon>Carangaria incertae sedis</taxon>
        <taxon>Centropomidae</taxon>
        <taxon>Lates</taxon>
    </lineage>
</organism>
<proteinExistence type="predicted"/>
<accession>A0AAD3R7V8</accession>
<evidence type="ECO:0000313" key="3">
    <source>
        <dbReference type="Proteomes" id="UP001279410"/>
    </source>
</evidence>
<evidence type="ECO:0000256" key="1">
    <source>
        <dbReference type="SAM" id="MobiDB-lite"/>
    </source>
</evidence>
<keyword evidence="3" id="KW-1185">Reference proteome</keyword>
<comment type="caution">
    <text evidence="2">The sequence shown here is derived from an EMBL/GenBank/DDBJ whole genome shotgun (WGS) entry which is preliminary data.</text>
</comment>
<feature type="region of interest" description="Disordered" evidence="1">
    <location>
        <begin position="94"/>
        <end position="117"/>
    </location>
</feature>
<protein>
    <submittedName>
        <fullName evidence="2">Transcription factor 20 isoform X1</fullName>
    </submittedName>
</protein>
<dbReference type="EMBL" id="BRZM01000041">
    <property type="protein sequence ID" value="GLD60434.1"/>
    <property type="molecule type" value="Genomic_DNA"/>
</dbReference>
<evidence type="ECO:0000313" key="2">
    <source>
        <dbReference type="EMBL" id="GLD60434.1"/>
    </source>
</evidence>
<dbReference type="Proteomes" id="UP001279410">
    <property type="component" value="Unassembled WGS sequence"/>
</dbReference>
<dbReference type="AlphaFoldDB" id="A0AAD3R7V8"/>
<reference evidence="2" key="1">
    <citation type="submission" date="2022-08" db="EMBL/GenBank/DDBJ databases">
        <title>Genome sequencing of akame (Lates japonicus).</title>
        <authorList>
            <person name="Hashiguchi Y."/>
            <person name="Takahashi H."/>
        </authorList>
    </citation>
    <scope>NUCLEOTIDE SEQUENCE</scope>
    <source>
        <strain evidence="2">Kochi</strain>
    </source>
</reference>
<sequence>MAHGGLTDLHPAGRRQGFPKWCHPASPSAALDSLGPLHNSPSCLRAAPYCEMVGSTLGCVRLYTCYHYLCARAVYPEHPASQVSVPGAIRERLRETERRKRHRSLGAVSLDNRKLRN</sequence>
<name>A0AAD3R7V8_LATJO</name>
<gene>
    <name evidence="2" type="ORF">AKAME5_001232800</name>
</gene>